<protein>
    <submittedName>
        <fullName evidence="1">Uncharacterized protein</fullName>
    </submittedName>
</protein>
<comment type="caution">
    <text evidence="1">The sequence shown here is derived from an EMBL/GenBank/DDBJ whole genome shotgun (WGS) entry which is preliminary data.</text>
</comment>
<dbReference type="RefSeq" id="WP_189981088.1">
    <property type="nucleotide sequence ID" value="NZ_BNBF01000006.1"/>
</dbReference>
<evidence type="ECO:0000313" key="2">
    <source>
        <dbReference type="Proteomes" id="UP000619355"/>
    </source>
</evidence>
<gene>
    <name evidence="1" type="ORF">GCM10018980_25360</name>
</gene>
<proteinExistence type="predicted"/>
<dbReference type="Proteomes" id="UP000619355">
    <property type="component" value="Unassembled WGS sequence"/>
</dbReference>
<dbReference type="EMBL" id="BNBF01000006">
    <property type="protein sequence ID" value="GHG46398.1"/>
    <property type="molecule type" value="Genomic_DNA"/>
</dbReference>
<evidence type="ECO:0000313" key="1">
    <source>
        <dbReference type="EMBL" id="GHG46398.1"/>
    </source>
</evidence>
<name>A0A919C3Q9_9ACTN</name>
<keyword evidence="2" id="KW-1185">Reference proteome</keyword>
<accession>A0A919C3Q9</accession>
<sequence>MAAVPQDILDRIRSLERQVRELTGRSQMRPALDKVLHGDIVIGEGGQLFAETPGGQRTFIVGQTPQGDWGVGIGREDGTAALTVGDDDATDRQMIRMWNRDRDYREVIVMDDYYCDRFLGRPWLPLPMYPTANSAMEGTTSWQFAWVGRMPAQNAVAVLEFSSIASAGGQVRITYVAPGSDARLLETWTLPANTWVNKTFTVPLDDAEWGDAVLFQIEHRNSASTGAIETRMFNAYTRNTFTPSEAPDIPARTAAAAAAPAAFEADLAATPESPVEPGLRRVDE</sequence>
<organism evidence="1 2">
    <name type="scientific">Streptomyces capoamus</name>
    <dbReference type="NCBI Taxonomy" id="68183"/>
    <lineage>
        <taxon>Bacteria</taxon>
        <taxon>Bacillati</taxon>
        <taxon>Actinomycetota</taxon>
        <taxon>Actinomycetes</taxon>
        <taxon>Kitasatosporales</taxon>
        <taxon>Streptomycetaceae</taxon>
        <taxon>Streptomyces</taxon>
    </lineage>
</organism>
<reference evidence="2" key="1">
    <citation type="journal article" date="2019" name="Int. J. Syst. Evol. Microbiol.">
        <title>The Global Catalogue of Microorganisms (GCM) 10K type strain sequencing project: providing services to taxonomists for standard genome sequencing and annotation.</title>
        <authorList>
            <consortium name="The Broad Institute Genomics Platform"/>
            <consortium name="The Broad Institute Genome Sequencing Center for Infectious Disease"/>
            <person name="Wu L."/>
            <person name="Ma J."/>
        </authorList>
    </citation>
    <scope>NUCLEOTIDE SEQUENCE [LARGE SCALE GENOMIC DNA]</scope>
    <source>
        <strain evidence="2">JCM 4253</strain>
    </source>
</reference>
<dbReference type="AlphaFoldDB" id="A0A919C3Q9"/>